<evidence type="ECO:0000313" key="2">
    <source>
        <dbReference type="EMBL" id="CAG7826554.1"/>
    </source>
</evidence>
<feature type="transmembrane region" description="Helical" evidence="1">
    <location>
        <begin position="305"/>
        <end position="329"/>
    </location>
</feature>
<dbReference type="EMBL" id="CAJVCH010540186">
    <property type="protein sequence ID" value="CAG7826554.1"/>
    <property type="molecule type" value="Genomic_DNA"/>
</dbReference>
<keyword evidence="1" id="KW-1133">Transmembrane helix</keyword>
<feature type="transmembrane region" description="Helical" evidence="1">
    <location>
        <begin position="196"/>
        <end position="215"/>
    </location>
</feature>
<dbReference type="Proteomes" id="UP000708208">
    <property type="component" value="Unassembled WGS sequence"/>
</dbReference>
<accession>A0A8J2L088</accession>
<feature type="transmembrane region" description="Helical" evidence="1">
    <location>
        <begin position="73"/>
        <end position="99"/>
    </location>
</feature>
<comment type="caution">
    <text evidence="2">The sequence shown here is derived from an EMBL/GenBank/DDBJ whole genome shotgun (WGS) entry which is preliminary data.</text>
</comment>
<reference evidence="2" key="1">
    <citation type="submission" date="2021-06" db="EMBL/GenBank/DDBJ databases">
        <authorList>
            <person name="Hodson N. C."/>
            <person name="Mongue J. A."/>
            <person name="Jaron S. K."/>
        </authorList>
    </citation>
    <scope>NUCLEOTIDE SEQUENCE</scope>
</reference>
<evidence type="ECO:0000313" key="3">
    <source>
        <dbReference type="Proteomes" id="UP000708208"/>
    </source>
</evidence>
<keyword evidence="1" id="KW-0472">Membrane</keyword>
<proteinExistence type="predicted"/>
<keyword evidence="1" id="KW-0812">Transmembrane</keyword>
<feature type="transmembrane region" description="Helical" evidence="1">
    <location>
        <begin position="155"/>
        <end position="175"/>
    </location>
</feature>
<sequence>MTMSNMYEVNHLNLKNYGHRTSPQTAHSSSPASGDDHDPHSLSMNYIGNVNDVTGSALQLNLDALNKADEKRVLAFAADACALCCLQCTGALALMLYMVQIGLWSWTFHEIYTSMPKTFAWEKLLRIYGSHYDDCTDRTGPVEVELKPWTLCPNYYTMPCVPILAIVLLIANLCSGSSCMSRPKSKRMYTMVASSTTWQFMFTVIAIAFTSYYFHTDIGTLEAGMIRDMTSGLPPTGRWELTQTIQRCCGLTNYTDWVQFLNGTVVDFPKSCYPGQKPSSSESIFKEGCYSKEYSTVRFWAVFEIGLLCAGLVTSLFFLCLATAIHGGARGNWNSRKERRVEDEEDLGTTADVFFVRSPHHRYHHFHHRHHSHGNPPQVLLDDAESGGFHVHQTPGMVVSATDSIMDQR</sequence>
<name>A0A8J2L088_9HEXA</name>
<protein>
    <submittedName>
        <fullName evidence="2">Uncharacterized protein</fullName>
    </submittedName>
</protein>
<gene>
    <name evidence="2" type="ORF">AFUS01_LOCUS36602</name>
</gene>
<evidence type="ECO:0000256" key="1">
    <source>
        <dbReference type="SAM" id="Phobius"/>
    </source>
</evidence>
<organism evidence="2 3">
    <name type="scientific">Allacma fusca</name>
    <dbReference type="NCBI Taxonomy" id="39272"/>
    <lineage>
        <taxon>Eukaryota</taxon>
        <taxon>Metazoa</taxon>
        <taxon>Ecdysozoa</taxon>
        <taxon>Arthropoda</taxon>
        <taxon>Hexapoda</taxon>
        <taxon>Collembola</taxon>
        <taxon>Symphypleona</taxon>
        <taxon>Sminthuridae</taxon>
        <taxon>Allacma</taxon>
    </lineage>
</organism>
<dbReference type="AlphaFoldDB" id="A0A8J2L088"/>
<keyword evidence="3" id="KW-1185">Reference proteome</keyword>
<dbReference type="OrthoDB" id="9972904at2759"/>